<reference evidence="2 3" key="1">
    <citation type="submission" date="2017-11" db="EMBL/GenBank/DDBJ databases">
        <title>De novo assembly and phasing of dikaryotic genomes from two isolates of Puccinia coronata f. sp. avenae, the causal agent of oat crown rust.</title>
        <authorList>
            <person name="Miller M.E."/>
            <person name="Zhang Y."/>
            <person name="Omidvar V."/>
            <person name="Sperschneider J."/>
            <person name="Schwessinger B."/>
            <person name="Raley C."/>
            <person name="Palmer J.M."/>
            <person name="Garnica D."/>
            <person name="Upadhyaya N."/>
            <person name="Rathjen J."/>
            <person name="Taylor J.M."/>
            <person name="Park R.F."/>
            <person name="Dodds P.N."/>
            <person name="Hirsch C.D."/>
            <person name="Kianian S.F."/>
            <person name="Figueroa M."/>
        </authorList>
    </citation>
    <scope>NUCLEOTIDE SEQUENCE [LARGE SCALE GENOMIC DNA]</scope>
    <source>
        <strain evidence="2">12SD80</strain>
    </source>
</reference>
<evidence type="ECO:0000313" key="3">
    <source>
        <dbReference type="Proteomes" id="UP000235392"/>
    </source>
</evidence>
<feature type="region of interest" description="Disordered" evidence="1">
    <location>
        <begin position="91"/>
        <end position="110"/>
    </location>
</feature>
<sequence>MRLLTQWDIVDGNRLPRLLLQTSEAAENSLSTAQELAGTPRYARATTARVGYTTGPNGRSSDQLRERWSDQWNWLGDRRWTSVMRSLPKRAPLHNGWTDRHPAITQRSSTSNPLMAAFKY</sequence>
<proteinExistence type="predicted"/>
<accession>A0A2N5VAN6</accession>
<protein>
    <submittedName>
        <fullName evidence="2">Uncharacterized protein</fullName>
    </submittedName>
</protein>
<dbReference type="Proteomes" id="UP000235392">
    <property type="component" value="Unassembled WGS sequence"/>
</dbReference>
<name>A0A2N5VAN6_9BASI</name>
<dbReference type="AlphaFoldDB" id="A0A2N5VAN6"/>
<organism evidence="2 3">
    <name type="scientific">Puccinia coronata f. sp. avenae</name>
    <dbReference type="NCBI Taxonomy" id="200324"/>
    <lineage>
        <taxon>Eukaryota</taxon>
        <taxon>Fungi</taxon>
        <taxon>Dikarya</taxon>
        <taxon>Basidiomycota</taxon>
        <taxon>Pucciniomycotina</taxon>
        <taxon>Pucciniomycetes</taxon>
        <taxon>Pucciniales</taxon>
        <taxon>Pucciniaceae</taxon>
        <taxon>Puccinia</taxon>
    </lineage>
</organism>
<dbReference type="EMBL" id="PGCI01000034">
    <property type="protein sequence ID" value="PLW47035.1"/>
    <property type="molecule type" value="Genomic_DNA"/>
</dbReference>
<evidence type="ECO:0000313" key="2">
    <source>
        <dbReference type="EMBL" id="PLW47035.1"/>
    </source>
</evidence>
<gene>
    <name evidence="2" type="ORF">PCASD_03966</name>
</gene>
<comment type="caution">
    <text evidence="2">The sequence shown here is derived from an EMBL/GenBank/DDBJ whole genome shotgun (WGS) entry which is preliminary data.</text>
</comment>
<evidence type="ECO:0000256" key="1">
    <source>
        <dbReference type="SAM" id="MobiDB-lite"/>
    </source>
</evidence>